<dbReference type="Gene3D" id="2.60.40.10">
    <property type="entry name" value="Immunoglobulins"/>
    <property type="match status" value="1"/>
</dbReference>
<dbReference type="Pfam" id="PF18911">
    <property type="entry name" value="PKD_4"/>
    <property type="match status" value="1"/>
</dbReference>
<feature type="compositionally biased region" description="Low complexity" evidence="2">
    <location>
        <begin position="22"/>
        <end position="42"/>
    </location>
</feature>
<organism evidence="5">
    <name type="scientific">uncultured Solirubrobacteraceae bacterium</name>
    <dbReference type="NCBI Taxonomy" id="1162706"/>
    <lineage>
        <taxon>Bacteria</taxon>
        <taxon>Bacillati</taxon>
        <taxon>Actinomycetota</taxon>
        <taxon>Thermoleophilia</taxon>
        <taxon>Solirubrobacterales</taxon>
        <taxon>Solirubrobacteraceae</taxon>
        <taxon>environmental samples</taxon>
    </lineage>
</organism>
<gene>
    <name evidence="5" type="ORF">AVDCRST_MAG53-1847</name>
</gene>
<accession>A0A6J4SNQ3</accession>
<evidence type="ECO:0000256" key="1">
    <source>
        <dbReference type="ARBA" id="ARBA00009820"/>
    </source>
</evidence>
<keyword evidence="3" id="KW-0732">Signal</keyword>
<dbReference type="SUPFAM" id="SSF82171">
    <property type="entry name" value="DPP6 N-terminal domain-like"/>
    <property type="match status" value="1"/>
</dbReference>
<feature type="region of interest" description="Disordered" evidence="2">
    <location>
        <begin position="22"/>
        <end position="46"/>
    </location>
</feature>
<dbReference type="CDD" id="cd00146">
    <property type="entry name" value="PKD"/>
    <property type="match status" value="1"/>
</dbReference>
<dbReference type="InterPro" id="IPR000601">
    <property type="entry name" value="PKD_dom"/>
</dbReference>
<dbReference type="InterPro" id="IPR011042">
    <property type="entry name" value="6-blade_b-propeller_TolB-like"/>
</dbReference>
<dbReference type="InterPro" id="IPR011659">
    <property type="entry name" value="WD40"/>
</dbReference>
<dbReference type="PROSITE" id="PS50093">
    <property type="entry name" value="PKD"/>
    <property type="match status" value="1"/>
</dbReference>
<dbReference type="PANTHER" id="PTHR36842:SF1">
    <property type="entry name" value="PROTEIN TOLB"/>
    <property type="match status" value="1"/>
</dbReference>
<protein>
    <recommendedName>
        <fullName evidence="4">PKD domain-containing protein</fullName>
    </recommendedName>
</protein>
<reference evidence="5" key="1">
    <citation type="submission" date="2020-02" db="EMBL/GenBank/DDBJ databases">
        <authorList>
            <person name="Meier V. D."/>
        </authorList>
    </citation>
    <scope>NUCLEOTIDE SEQUENCE</scope>
    <source>
        <strain evidence="5">AVDCRST_MAG53</strain>
    </source>
</reference>
<comment type="similarity">
    <text evidence="1">Belongs to the TolB family.</text>
</comment>
<evidence type="ECO:0000313" key="5">
    <source>
        <dbReference type="EMBL" id="CAA9499382.1"/>
    </source>
</evidence>
<evidence type="ECO:0000256" key="2">
    <source>
        <dbReference type="SAM" id="MobiDB-lite"/>
    </source>
</evidence>
<dbReference type="InterPro" id="IPR013783">
    <property type="entry name" value="Ig-like_fold"/>
</dbReference>
<name>A0A6J4SNQ3_9ACTN</name>
<dbReference type="Gene3D" id="2.120.10.30">
    <property type="entry name" value="TolB, C-terminal domain"/>
    <property type="match status" value="1"/>
</dbReference>
<feature type="domain" description="PKD" evidence="4">
    <location>
        <begin position="451"/>
        <end position="506"/>
    </location>
</feature>
<dbReference type="EMBL" id="CADCVR010000060">
    <property type="protein sequence ID" value="CAA9499382.1"/>
    <property type="molecule type" value="Genomic_DNA"/>
</dbReference>
<evidence type="ECO:0000256" key="3">
    <source>
        <dbReference type="SAM" id="SignalP"/>
    </source>
</evidence>
<feature type="chain" id="PRO_5026939622" description="PKD domain-containing protein" evidence="3">
    <location>
        <begin position="22"/>
        <end position="667"/>
    </location>
</feature>
<dbReference type="SUPFAM" id="SSF49299">
    <property type="entry name" value="PKD domain"/>
    <property type="match status" value="1"/>
</dbReference>
<dbReference type="PANTHER" id="PTHR36842">
    <property type="entry name" value="PROTEIN TOLB HOMOLOG"/>
    <property type="match status" value="1"/>
</dbReference>
<dbReference type="AlphaFoldDB" id="A0A6J4SNQ3"/>
<proteinExistence type="inferred from homology"/>
<feature type="region of interest" description="Disordered" evidence="2">
    <location>
        <begin position="83"/>
        <end position="102"/>
    </location>
</feature>
<dbReference type="Pfam" id="PF07676">
    <property type="entry name" value="PD40"/>
    <property type="match status" value="1"/>
</dbReference>
<sequence length="667" mass="68774">MGSLAVVLAAVVGWGAPTAAALPPTTTRASLSSSGAQSGSSSTAPQLSADGRWVAFIAEAGLVTPDTNQRLDVFLRDRLTGETRRISDGPGGAEANDASDAPVMTPDGRYVAFSSRATNLVAGGTTGRQLFLYDRTARTLRPAAALPPGVLDPSEPSLSADGARVLFRGVERSRTGEVTRADILVAETATGVVRRITQTTAGAPADAQSGDPDLSDDGRLATFATDATNLVTPDTNGVRDVIATDLQTGRHERVSVGSAGSEANQSSFYPSASFDGCLVAFLSNAGNLVAGDDGVRQAKAFVRNRCQPETEAVSVSNGGTQGFASSPPDISADGCFVTFVAGAILSPAPTPGTSGVALRDRCAGVTSRVDVATTGDPGNGLAFDPVVSATGRYVAFSGIASNLVPGDTNGQADVFVRDRATNRKPQAELVLAQEGSRVTADATASSDVDGPAVTGRISFGDGGPEVTGLRAVHDYPRSGSYTVTVIVTDADDMTSTKSLPVTVSTPPAPPAAPPAGVVPARPPVAVAPALELPELVLDRVGLSRRRFMAVRRGAKPGGSRGSQLTLRLSEPATVELRFERASAGRRSGSRCVARRRRGSRCTRWVTAGTLRRALGAGTRTVLLTGRLGTTTLRAGSHRLGVVARSADGRRSARRTLLLTIIRPRSSR</sequence>
<dbReference type="InterPro" id="IPR035986">
    <property type="entry name" value="PKD_dom_sf"/>
</dbReference>
<dbReference type="GO" id="GO:0005975">
    <property type="term" value="P:carbohydrate metabolic process"/>
    <property type="evidence" value="ECO:0007669"/>
    <property type="project" value="UniProtKB-ARBA"/>
</dbReference>
<feature type="signal peptide" evidence="3">
    <location>
        <begin position="1"/>
        <end position="21"/>
    </location>
</feature>
<evidence type="ECO:0000259" key="4">
    <source>
        <dbReference type="PROSITE" id="PS50093"/>
    </source>
</evidence>
<dbReference type="InterPro" id="IPR022409">
    <property type="entry name" value="PKD/Chitinase_dom"/>
</dbReference>
<dbReference type="SMART" id="SM00089">
    <property type="entry name" value="PKD"/>
    <property type="match status" value="1"/>
</dbReference>